<comment type="caution">
    <text evidence="2">The sequence shown here is derived from an EMBL/GenBank/DDBJ whole genome shotgun (WGS) entry which is preliminary data.</text>
</comment>
<accession>A0A5M8AA88</accession>
<gene>
    <name evidence="2" type="ORF">F1599_16125</name>
</gene>
<evidence type="ECO:0000313" key="3">
    <source>
        <dbReference type="Proteomes" id="UP000324324"/>
    </source>
</evidence>
<name>A0A5M8AA88_9BURK</name>
<protein>
    <recommendedName>
        <fullName evidence="4">HrpE/YscL family type III secretion apparatus protein</fullName>
    </recommendedName>
</protein>
<reference evidence="2 3" key="1">
    <citation type="submission" date="2019-09" db="EMBL/GenBank/DDBJ databases">
        <title>Isolation of a novel species in the genus Cupriavidus from patients with sepsis using whole genome sequencing.</title>
        <authorList>
            <person name="Kweon O.J."/>
            <person name="Lee M.-K."/>
        </authorList>
    </citation>
    <scope>NUCLEOTIDE SEQUENCE [LARGE SCALE GENOMIC DNA]</scope>
    <source>
        <strain evidence="2 3">MKL-01</strain>
    </source>
</reference>
<proteinExistence type="predicted"/>
<evidence type="ECO:0000313" key="2">
    <source>
        <dbReference type="EMBL" id="KAA6120717.1"/>
    </source>
</evidence>
<dbReference type="AlphaFoldDB" id="A0A5M8AA88"/>
<dbReference type="EMBL" id="VWRN01000045">
    <property type="protein sequence ID" value="KAA6120717.1"/>
    <property type="molecule type" value="Genomic_DNA"/>
</dbReference>
<evidence type="ECO:0008006" key="4">
    <source>
        <dbReference type="Google" id="ProtNLM"/>
    </source>
</evidence>
<evidence type="ECO:0000256" key="1">
    <source>
        <dbReference type="SAM" id="MobiDB-lite"/>
    </source>
</evidence>
<dbReference type="Proteomes" id="UP000324324">
    <property type="component" value="Unassembled WGS sequence"/>
</dbReference>
<feature type="compositionally biased region" description="Basic and acidic residues" evidence="1">
    <location>
        <begin position="222"/>
        <end position="240"/>
    </location>
</feature>
<sequence length="310" mass="33233">MNPFGLTITAVRGELPVGGVVPAATLDEYIDAAAVLRRNRSRAAAVLLASRRCRAQARLEAARVLDEARAEGEQRAEAAARAAHDAICADVLHWLVREGELEAAIAERLEWRCRTVIADAVISFAGEADRAALIAQRVAARWREVSSHGAFTLRLCPDDVAAVAARLPAEPGFAISAEPALASGQALIDSPYVHLRIDLDRHLAVLLAAIGAEPSEASLSEAKPDALEGTRREQREHDLDAMGGSQRSRREQDPDPVEAGPRSRRDQDPDALANHLDGLIADLDDIARGRLSPPRRDPGLPDADSAGWPA</sequence>
<organism evidence="2 3">
    <name type="scientific">Cupriavidus cauae</name>
    <dbReference type="NCBI Taxonomy" id="2608999"/>
    <lineage>
        <taxon>Bacteria</taxon>
        <taxon>Pseudomonadati</taxon>
        <taxon>Pseudomonadota</taxon>
        <taxon>Betaproteobacteria</taxon>
        <taxon>Burkholderiales</taxon>
        <taxon>Burkholderiaceae</taxon>
        <taxon>Cupriavidus</taxon>
    </lineage>
</organism>
<keyword evidence="3" id="KW-1185">Reference proteome</keyword>
<feature type="region of interest" description="Disordered" evidence="1">
    <location>
        <begin position="217"/>
        <end position="310"/>
    </location>
</feature>
<dbReference type="RefSeq" id="WP_150083748.1">
    <property type="nucleotide sequence ID" value="NZ_VWRN01000045.1"/>
</dbReference>